<evidence type="ECO:0000313" key="3">
    <source>
        <dbReference type="Proteomes" id="UP000265703"/>
    </source>
</evidence>
<organism evidence="2 3">
    <name type="scientific">Glomus cerebriforme</name>
    <dbReference type="NCBI Taxonomy" id="658196"/>
    <lineage>
        <taxon>Eukaryota</taxon>
        <taxon>Fungi</taxon>
        <taxon>Fungi incertae sedis</taxon>
        <taxon>Mucoromycota</taxon>
        <taxon>Glomeromycotina</taxon>
        <taxon>Glomeromycetes</taxon>
        <taxon>Glomerales</taxon>
        <taxon>Glomeraceae</taxon>
        <taxon>Glomus</taxon>
    </lineage>
</organism>
<evidence type="ECO:0000256" key="1">
    <source>
        <dbReference type="SAM" id="Coils"/>
    </source>
</evidence>
<dbReference type="OrthoDB" id="10671143at2759"/>
<keyword evidence="3" id="KW-1185">Reference proteome</keyword>
<feature type="coiled-coil region" evidence="1">
    <location>
        <begin position="34"/>
        <end position="61"/>
    </location>
</feature>
<keyword evidence="1" id="KW-0175">Coiled coil</keyword>
<dbReference type="Proteomes" id="UP000265703">
    <property type="component" value="Unassembled WGS sequence"/>
</dbReference>
<comment type="caution">
    <text evidence="2">The sequence shown here is derived from an EMBL/GenBank/DDBJ whole genome shotgun (WGS) entry which is preliminary data.</text>
</comment>
<evidence type="ECO:0000313" key="2">
    <source>
        <dbReference type="EMBL" id="RIA80245.1"/>
    </source>
</evidence>
<name>A0A397S7E6_9GLOM</name>
<proteinExistence type="predicted"/>
<reference evidence="2 3" key="1">
    <citation type="submission" date="2018-06" db="EMBL/GenBank/DDBJ databases">
        <title>Comparative genomics reveals the genomic features of Rhizophagus irregularis, R. cerebriforme, R. diaphanum and Gigaspora rosea, and their symbiotic lifestyle signature.</title>
        <authorList>
            <person name="Morin E."/>
            <person name="San Clemente H."/>
            <person name="Chen E.C.H."/>
            <person name="De La Providencia I."/>
            <person name="Hainaut M."/>
            <person name="Kuo A."/>
            <person name="Kohler A."/>
            <person name="Murat C."/>
            <person name="Tang N."/>
            <person name="Roy S."/>
            <person name="Loubradou J."/>
            <person name="Henrissat B."/>
            <person name="Grigoriev I.V."/>
            <person name="Corradi N."/>
            <person name="Roux C."/>
            <person name="Martin F.M."/>
        </authorList>
    </citation>
    <scope>NUCLEOTIDE SEQUENCE [LARGE SCALE GENOMIC DNA]</scope>
    <source>
        <strain evidence="2 3">DAOM 227022</strain>
    </source>
</reference>
<dbReference type="EMBL" id="QKYT01001014">
    <property type="protein sequence ID" value="RIA80245.1"/>
    <property type="molecule type" value="Genomic_DNA"/>
</dbReference>
<accession>A0A397S7E6</accession>
<sequence>MTKRNNEIFDDKCPRCKKEEETWIHIWQCEANEYKIEDIIIEEIENQIMQLRKENIIINKDKWIQRIKEILSKRSLNIKEGYIFHEIIKGIFNNQIYEMEKESQIKATIAQFIINVVKKSQELIWNKRCNQVIELEKRRGLTRSEKRKIKTIKKLNPEDKRKLLLDKYKKHNIMIQLINRWMGLLIETDKRYSDIWYNTNILDLLNNL</sequence>
<gene>
    <name evidence="2" type="ORF">C1645_839066</name>
</gene>
<protein>
    <submittedName>
        <fullName evidence="2">Uncharacterized protein</fullName>
    </submittedName>
</protein>
<dbReference type="AlphaFoldDB" id="A0A397S7E6"/>